<name>A0A6C0C918_9ZZZZ</name>
<proteinExistence type="predicted"/>
<reference evidence="1" key="1">
    <citation type="journal article" date="2020" name="Nature">
        <title>Giant virus diversity and host interactions through global metagenomics.</title>
        <authorList>
            <person name="Schulz F."/>
            <person name="Roux S."/>
            <person name="Paez-Espino D."/>
            <person name="Jungbluth S."/>
            <person name="Walsh D.A."/>
            <person name="Denef V.J."/>
            <person name="McMahon K.D."/>
            <person name="Konstantinidis K.T."/>
            <person name="Eloe-Fadrosh E.A."/>
            <person name="Kyrpides N.C."/>
            <person name="Woyke T."/>
        </authorList>
    </citation>
    <scope>NUCLEOTIDE SEQUENCE</scope>
    <source>
        <strain evidence="1">GVMAG-M-3300020192-26</strain>
    </source>
</reference>
<dbReference type="EMBL" id="MN739367">
    <property type="protein sequence ID" value="QHT01236.1"/>
    <property type="molecule type" value="Genomic_DNA"/>
</dbReference>
<evidence type="ECO:0000313" key="1">
    <source>
        <dbReference type="EMBL" id="QHT01236.1"/>
    </source>
</evidence>
<protein>
    <submittedName>
        <fullName evidence="1">Uncharacterized protein</fullName>
    </submittedName>
</protein>
<organism evidence="1">
    <name type="scientific">viral metagenome</name>
    <dbReference type="NCBI Taxonomy" id="1070528"/>
    <lineage>
        <taxon>unclassified sequences</taxon>
        <taxon>metagenomes</taxon>
        <taxon>organismal metagenomes</taxon>
    </lineage>
</organism>
<accession>A0A6C0C918</accession>
<dbReference type="AlphaFoldDB" id="A0A6C0C918"/>
<sequence>MQSYCQYLQLTGSLKLCAKLLPRFAIGWRFACEFNRLLKLLPRFAIGWRFACKVTIKICLRIN</sequence>